<reference evidence="2" key="1">
    <citation type="journal article" date="2020" name="Stud. Mycol.">
        <title>101 Dothideomycetes genomes: a test case for predicting lifestyles and emergence of pathogens.</title>
        <authorList>
            <person name="Haridas S."/>
            <person name="Albert R."/>
            <person name="Binder M."/>
            <person name="Bloem J."/>
            <person name="Labutti K."/>
            <person name="Salamov A."/>
            <person name="Andreopoulos B."/>
            <person name="Baker S."/>
            <person name="Barry K."/>
            <person name="Bills G."/>
            <person name="Bluhm B."/>
            <person name="Cannon C."/>
            <person name="Castanera R."/>
            <person name="Culley D."/>
            <person name="Daum C."/>
            <person name="Ezra D."/>
            <person name="Gonzalez J."/>
            <person name="Henrissat B."/>
            <person name="Kuo A."/>
            <person name="Liang C."/>
            <person name="Lipzen A."/>
            <person name="Lutzoni F."/>
            <person name="Magnuson J."/>
            <person name="Mondo S."/>
            <person name="Nolan M."/>
            <person name="Ohm R."/>
            <person name="Pangilinan J."/>
            <person name="Park H.-J."/>
            <person name="Ramirez L."/>
            <person name="Alfaro M."/>
            <person name="Sun H."/>
            <person name="Tritt A."/>
            <person name="Yoshinaga Y."/>
            <person name="Zwiers L.-H."/>
            <person name="Turgeon B."/>
            <person name="Goodwin S."/>
            <person name="Spatafora J."/>
            <person name="Crous P."/>
            <person name="Grigoriev I."/>
        </authorList>
    </citation>
    <scope>NUCLEOTIDE SEQUENCE</scope>
    <source>
        <strain evidence="2">CBS 101060</strain>
    </source>
</reference>
<dbReference type="InterPro" id="IPR052895">
    <property type="entry name" value="HetReg/Transcr_Mod"/>
</dbReference>
<dbReference type="OrthoDB" id="2157530at2759"/>
<dbReference type="Pfam" id="PF06985">
    <property type="entry name" value="HET"/>
    <property type="match status" value="1"/>
</dbReference>
<evidence type="ECO:0000259" key="1">
    <source>
        <dbReference type="Pfam" id="PF06985"/>
    </source>
</evidence>
<keyword evidence="3" id="KW-1185">Reference proteome</keyword>
<comment type="caution">
    <text evidence="2">The sequence shown here is derived from an EMBL/GenBank/DDBJ whole genome shotgun (WGS) entry which is preliminary data.</text>
</comment>
<evidence type="ECO:0000313" key="3">
    <source>
        <dbReference type="Proteomes" id="UP000799429"/>
    </source>
</evidence>
<organism evidence="2 3">
    <name type="scientific">Patellaria atrata CBS 101060</name>
    <dbReference type="NCBI Taxonomy" id="1346257"/>
    <lineage>
        <taxon>Eukaryota</taxon>
        <taxon>Fungi</taxon>
        <taxon>Dikarya</taxon>
        <taxon>Ascomycota</taxon>
        <taxon>Pezizomycotina</taxon>
        <taxon>Dothideomycetes</taxon>
        <taxon>Dothideomycetes incertae sedis</taxon>
        <taxon>Patellariales</taxon>
        <taxon>Patellariaceae</taxon>
        <taxon>Patellaria</taxon>
    </lineage>
</organism>
<protein>
    <submittedName>
        <fullName evidence="2">HET-domain-containing protein</fullName>
    </submittedName>
</protein>
<dbReference type="PANTHER" id="PTHR24148:SF73">
    <property type="entry name" value="HET DOMAIN PROTEIN (AFU_ORTHOLOGUE AFUA_8G01020)"/>
    <property type="match status" value="1"/>
</dbReference>
<name>A0A9P4S2E0_9PEZI</name>
<proteinExistence type="predicted"/>
<feature type="domain" description="Heterokaryon incompatibility" evidence="1">
    <location>
        <begin position="54"/>
        <end position="225"/>
    </location>
</feature>
<dbReference type="EMBL" id="MU006120">
    <property type="protein sequence ID" value="KAF2834355.1"/>
    <property type="molecule type" value="Genomic_DNA"/>
</dbReference>
<evidence type="ECO:0000313" key="2">
    <source>
        <dbReference type="EMBL" id="KAF2834355.1"/>
    </source>
</evidence>
<gene>
    <name evidence="2" type="ORF">M501DRAFT_593996</name>
</gene>
<dbReference type="AlphaFoldDB" id="A0A9P4S2E0"/>
<dbReference type="InterPro" id="IPR010730">
    <property type="entry name" value="HET"/>
</dbReference>
<dbReference type="PANTHER" id="PTHR24148">
    <property type="entry name" value="ANKYRIN REPEAT DOMAIN-CONTAINING PROTEIN 39 HOMOLOG-RELATED"/>
    <property type="match status" value="1"/>
</dbReference>
<dbReference type="Pfam" id="PF26639">
    <property type="entry name" value="Het-6_barrel"/>
    <property type="match status" value="1"/>
</dbReference>
<accession>A0A9P4S2E0</accession>
<dbReference type="Proteomes" id="UP000799429">
    <property type="component" value="Unassembled WGS sequence"/>
</dbReference>
<sequence length="675" mass="76482">MATKPSPRSELFEYEELPKDDDTIRVVTITAGWPWQSIACNLTHVSLSNRAARYNALSYTWGDPRDSCSIKCNGKVFVVTKDLHSALRHLRQRSKPVALWIDQICINQSDNMEKGHQIQLMSRIYSSAALVIVWLGPHSDNSKDAFRFGKKVVSTFLPDAPSVGADRQLPTDHHLLRGTGELFRSDHHWAYGEGRILPDRYHKNWEALKTLLSRRYFSRVWIIQEVAMASNIIVYCGHDRFTWAELVLLVDLLYTNIPPMFFGIHTEILGLPANHMRAIQKVKMTRADNITPSLYDLLIRHKDFESTDPRDKVYALYGLAGISIAPDYSMPAEEYFTRLMVQMILEFTGKDCTLPENEPTFRNLIYARNFAAGLPVSVRGRIMSLLFSAGISKQKLNLPSWVPDWSVSQTPFPIWGRTHDGRSPSCAGGDSLGPMELLGLEWTQQGDIHIVSGFSEPPGLRLTGKICGTVTKVGSTEVRVDEPMESENQQRALATWFTESIHISTSIAPSVPAPDNVHINPGRDEFVNTIRMRNQKPLLATSEFYHGKTYYDNNRVLNFTKDQSYKSKLPFVLYTSDYWESIPRIAGRSFFAATRGCLGLAPFGTHVDDVLAIFIGFDVPFILRPDGDDRYRLVGDCYVNSEEIWVGDAVGVYDRPLLKQRLVYRDLPIQTITLI</sequence>